<evidence type="ECO:0000259" key="1">
    <source>
        <dbReference type="Pfam" id="PF24393"/>
    </source>
</evidence>
<dbReference type="PATRIC" id="fig|935700.4.peg.1646"/>
<gene>
    <name evidence="2" type="ORF">jaqu_15890</name>
</gene>
<sequence>MAGDDFIIIGATPLGDERGGGVASTPGTDEFQSNPLDRVRRWFGPSAAEVPTERLIESLEKTQGAIDRMVAKLDAESDAAFRLEAFEVSLGLSGKGDIGIVTATAQAGVKLTFKRAAASTG</sequence>
<dbReference type="STRING" id="935700.jaqu_15890"/>
<dbReference type="Pfam" id="PF24393">
    <property type="entry name" value="Pepco"/>
    <property type="match status" value="1"/>
</dbReference>
<accession>A0A0D1CPD1</accession>
<dbReference type="EMBL" id="JYFE01000028">
    <property type="protein sequence ID" value="KIT16622.1"/>
    <property type="molecule type" value="Genomic_DNA"/>
</dbReference>
<feature type="domain" description="Pepco" evidence="1">
    <location>
        <begin position="43"/>
        <end position="115"/>
    </location>
</feature>
<evidence type="ECO:0000313" key="3">
    <source>
        <dbReference type="Proteomes" id="UP000032232"/>
    </source>
</evidence>
<dbReference type="AlphaFoldDB" id="A0A0D1CPD1"/>
<reference evidence="2 3" key="1">
    <citation type="submission" date="2015-02" db="EMBL/GenBank/DDBJ databases">
        <title>Genome Sequence of Jannaschia aquimarina DSM28248, a member of the Roseobacter clade.</title>
        <authorList>
            <person name="Voget S."/>
            <person name="Daniel R."/>
        </authorList>
    </citation>
    <scope>NUCLEOTIDE SEQUENCE [LARGE SCALE GENOMIC DNA]</scope>
    <source>
        <strain evidence="2 3">GSW-M26</strain>
    </source>
</reference>
<organism evidence="2 3">
    <name type="scientific">Jannaschia aquimarina</name>
    <dbReference type="NCBI Taxonomy" id="935700"/>
    <lineage>
        <taxon>Bacteria</taxon>
        <taxon>Pseudomonadati</taxon>
        <taxon>Pseudomonadota</taxon>
        <taxon>Alphaproteobacteria</taxon>
        <taxon>Rhodobacterales</taxon>
        <taxon>Roseobacteraceae</taxon>
        <taxon>Jannaschia</taxon>
    </lineage>
</organism>
<protein>
    <recommendedName>
        <fullName evidence="1">Pepco domain-containing protein</fullName>
    </recommendedName>
</protein>
<dbReference type="InterPro" id="IPR056947">
    <property type="entry name" value="Pepco_dom"/>
</dbReference>
<evidence type="ECO:0000313" key="2">
    <source>
        <dbReference type="EMBL" id="KIT16622.1"/>
    </source>
</evidence>
<comment type="caution">
    <text evidence="2">The sequence shown here is derived from an EMBL/GenBank/DDBJ whole genome shotgun (WGS) entry which is preliminary data.</text>
</comment>
<proteinExistence type="predicted"/>
<name>A0A0D1CPD1_9RHOB</name>
<keyword evidence="3" id="KW-1185">Reference proteome</keyword>
<dbReference type="RefSeq" id="WP_043918430.1">
    <property type="nucleotide sequence ID" value="NZ_FZPF01000003.1"/>
</dbReference>
<dbReference type="Proteomes" id="UP000032232">
    <property type="component" value="Unassembled WGS sequence"/>
</dbReference>